<evidence type="ECO:0000259" key="8">
    <source>
        <dbReference type="Pfam" id="PF03458"/>
    </source>
</evidence>
<evidence type="ECO:0000256" key="5">
    <source>
        <dbReference type="ARBA" id="ARBA00022989"/>
    </source>
</evidence>
<evidence type="ECO:0000256" key="1">
    <source>
        <dbReference type="ARBA" id="ARBA00004651"/>
    </source>
</evidence>
<feature type="transmembrane region" description="Helical" evidence="7">
    <location>
        <begin position="123"/>
        <end position="144"/>
    </location>
</feature>
<name>A0A9W6SST7_9ACTN</name>
<feature type="transmembrane region" description="Helical" evidence="7">
    <location>
        <begin position="156"/>
        <end position="177"/>
    </location>
</feature>
<dbReference type="Pfam" id="PF03458">
    <property type="entry name" value="Gly_transporter"/>
    <property type="match status" value="2"/>
</dbReference>
<feature type="transmembrane region" description="Helical" evidence="7">
    <location>
        <begin position="38"/>
        <end position="58"/>
    </location>
</feature>
<evidence type="ECO:0000256" key="4">
    <source>
        <dbReference type="ARBA" id="ARBA00022692"/>
    </source>
</evidence>
<evidence type="ECO:0000256" key="2">
    <source>
        <dbReference type="ARBA" id="ARBA00008193"/>
    </source>
</evidence>
<reference evidence="9" key="1">
    <citation type="submission" date="2023-03" db="EMBL/GenBank/DDBJ databases">
        <title>Actinorhabdospora filicis NBRC 111898.</title>
        <authorList>
            <person name="Ichikawa N."/>
            <person name="Sato H."/>
            <person name="Tonouchi N."/>
        </authorList>
    </citation>
    <scope>NUCLEOTIDE SEQUENCE</scope>
    <source>
        <strain evidence="9">NBRC 111898</strain>
    </source>
</reference>
<feature type="domain" description="Glycine transporter" evidence="8">
    <location>
        <begin position="98"/>
        <end position="173"/>
    </location>
</feature>
<keyword evidence="6 7" id="KW-0472">Membrane</keyword>
<dbReference type="RefSeq" id="WP_285666767.1">
    <property type="nucleotide sequence ID" value="NZ_BSTX01000005.1"/>
</dbReference>
<feature type="transmembrane region" description="Helical" evidence="7">
    <location>
        <begin position="97"/>
        <end position="117"/>
    </location>
</feature>
<evidence type="ECO:0000256" key="3">
    <source>
        <dbReference type="ARBA" id="ARBA00022475"/>
    </source>
</evidence>
<keyword evidence="10" id="KW-1185">Reference proteome</keyword>
<feature type="transmembrane region" description="Helical" evidence="7">
    <location>
        <begin position="12"/>
        <end position="31"/>
    </location>
</feature>
<feature type="transmembrane region" description="Helical" evidence="7">
    <location>
        <begin position="64"/>
        <end position="85"/>
    </location>
</feature>
<sequence>MTTDLFHPASQHVAEIVGIFVFAVTGALLAIRRGFDAVGIAVLALVTALGGGVLRDLVLNQSPAAFADLGYLATPFVAAAVTFFLHPALSRLMTVFTWFDAAGMALFCVTGTIKALLAGLGPLSAALLGVLTAVGGGVMRDLIAAEVPRLVRAEETLYSVPAFGGALAVVAMAAAGWLRPWNALIVAGTVFALRMLAVRFAWRAPVAWGTRRPPG</sequence>
<dbReference type="PANTHER" id="PTHR30506:SF3">
    <property type="entry name" value="UPF0126 INNER MEMBRANE PROTEIN YADS-RELATED"/>
    <property type="match status" value="1"/>
</dbReference>
<dbReference type="InterPro" id="IPR005115">
    <property type="entry name" value="Gly_transporter"/>
</dbReference>
<organism evidence="9 10">
    <name type="scientific">Actinorhabdospora filicis</name>
    <dbReference type="NCBI Taxonomy" id="1785913"/>
    <lineage>
        <taxon>Bacteria</taxon>
        <taxon>Bacillati</taxon>
        <taxon>Actinomycetota</taxon>
        <taxon>Actinomycetes</taxon>
        <taxon>Micromonosporales</taxon>
        <taxon>Micromonosporaceae</taxon>
        <taxon>Actinorhabdospora</taxon>
    </lineage>
</organism>
<comment type="caution">
    <text evidence="9">The sequence shown here is derived from an EMBL/GenBank/DDBJ whole genome shotgun (WGS) entry which is preliminary data.</text>
</comment>
<evidence type="ECO:0000313" key="9">
    <source>
        <dbReference type="EMBL" id="GLZ81315.1"/>
    </source>
</evidence>
<dbReference type="GO" id="GO:0005886">
    <property type="term" value="C:plasma membrane"/>
    <property type="evidence" value="ECO:0007669"/>
    <property type="project" value="UniProtKB-SubCell"/>
</dbReference>
<proteinExistence type="inferred from homology"/>
<gene>
    <name evidence="9" type="ORF">Afil01_61220</name>
</gene>
<dbReference type="AlphaFoldDB" id="A0A9W6SST7"/>
<comment type="similarity">
    <text evidence="2">Belongs to the UPF0126 family.</text>
</comment>
<dbReference type="EMBL" id="BSTX01000005">
    <property type="protein sequence ID" value="GLZ81315.1"/>
    <property type="molecule type" value="Genomic_DNA"/>
</dbReference>
<keyword evidence="5 7" id="KW-1133">Transmembrane helix</keyword>
<accession>A0A9W6SST7</accession>
<evidence type="ECO:0000256" key="6">
    <source>
        <dbReference type="ARBA" id="ARBA00023136"/>
    </source>
</evidence>
<keyword evidence="3" id="KW-1003">Cell membrane</keyword>
<feature type="domain" description="Glycine transporter" evidence="8">
    <location>
        <begin position="13"/>
        <end position="86"/>
    </location>
</feature>
<feature type="transmembrane region" description="Helical" evidence="7">
    <location>
        <begin position="183"/>
        <end position="202"/>
    </location>
</feature>
<protein>
    <submittedName>
        <fullName evidence="9">UPF0126 membrane protein</fullName>
    </submittedName>
</protein>
<evidence type="ECO:0000256" key="7">
    <source>
        <dbReference type="SAM" id="Phobius"/>
    </source>
</evidence>
<dbReference type="Proteomes" id="UP001165079">
    <property type="component" value="Unassembled WGS sequence"/>
</dbReference>
<comment type="subcellular location">
    <subcellularLocation>
        <location evidence="1">Cell membrane</location>
        <topology evidence="1">Multi-pass membrane protein</topology>
    </subcellularLocation>
</comment>
<dbReference type="PANTHER" id="PTHR30506">
    <property type="entry name" value="INNER MEMBRANE PROTEIN"/>
    <property type="match status" value="1"/>
</dbReference>
<evidence type="ECO:0000313" key="10">
    <source>
        <dbReference type="Proteomes" id="UP001165079"/>
    </source>
</evidence>
<keyword evidence="4 7" id="KW-0812">Transmembrane</keyword>